<feature type="transmembrane region" description="Helical" evidence="8">
    <location>
        <begin position="512"/>
        <end position="530"/>
    </location>
</feature>
<evidence type="ECO:0000256" key="2">
    <source>
        <dbReference type="ARBA" id="ARBA00022448"/>
    </source>
</evidence>
<evidence type="ECO:0000256" key="1">
    <source>
        <dbReference type="ARBA" id="ARBA00004141"/>
    </source>
</evidence>
<feature type="transmembrane region" description="Helical" evidence="8">
    <location>
        <begin position="401"/>
        <end position="423"/>
    </location>
</feature>
<accession>A0A5K1GRT0</accession>
<dbReference type="AlphaFoldDB" id="A0A5K1GRT0"/>
<keyword evidence="5" id="KW-0067">ATP-binding</keyword>
<dbReference type="PROSITE" id="PS00211">
    <property type="entry name" value="ABC_TRANSPORTER_1"/>
    <property type="match status" value="1"/>
</dbReference>
<dbReference type="Gramene" id="NC9G0147250.1">
    <property type="protein sequence ID" value="NC9G0147250.1:cds"/>
    <property type="gene ID" value="NC9G0147250"/>
</dbReference>
<evidence type="ECO:0000313" key="10">
    <source>
        <dbReference type="EMBL" id="VVW78442.1"/>
    </source>
</evidence>
<dbReference type="InterPro" id="IPR013525">
    <property type="entry name" value="ABC2_TM"/>
</dbReference>
<dbReference type="GO" id="GO:0016887">
    <property type="term" value="F:ATP hydrolysis activity"/>
    <property type="evidence" value="ECO:0007669"/>
    <property type="project" value="InterPro"/>
</dbReference>
<evidence type="ECO:0000256" key="4">
    <source>
        <dbReference type="ARBA" id="ARBA00022741"/>
    </source>
</evidence>
<feature type="transmembrane region" description="Helical" evidence="8">
    <location>
        <begin position="444"/>
        <end position="470"/>
    </location>
</feature>
<keyword evidence="4" id="KW-0547">Nucleotide-binding</keyword>
<dbReference type="InterPro" id="IPR003593">
    <property type="entry name" value="AAA+_ATPase"/>
</dbReference>
<dbReference type="SUPFAM" id="SSF52540">
    <property type="entry name" value="P-loop containing nucleoside triphosphate hydrolases"/>
    <property type="match status" value="1"/>
</dbReference>
<dbReference type="Pfam" id="PF00005">
    <property type="entry name" value="ABC_tran"/>
    <property type="match status" value="1"/>
</dbReference>
<comment type="subcellular location">
    <subcellularLocation>
        <location evidence="1">Membrane</location>
        <topology evidence="1">Multi-pass membrane protein</topology>
    </subcellularLocation>
</comment>
<dbReference type="GO" id="GO:0005524">
    <property type="term" value="F:ATP binding"/>
    <property type="evidence" value="ECO:0007669"/>
    <property type="project" value="UniProtKB-KW"/>
</dbReference>
<dbReference type="Pfam" id="PF01061">
    <property type="entry name" value="ABC2_membrane"/>
    <property type="match status" value="1"/>
</dbReference>
<sequence>MDSPVKDRDSGKELRRKPTYELQTVDLSYMLHPPTATSTSWLPWRSISSCTTATSRSILRGVSFKARIGEILAIAGPSGAGKSTLLEILAGKELPGRLSGEVLVNGRPMDGARYRRISGYVTQDDDALYPLLTVEETLLYSARLRLPNDGNRAGRVKALLAELGLEHVAESRVGGGNVRGISGGEKRRVSIGVDLVHNPAVLILDEPTSGLDSGSALQVMSMLKFMAGNQGKTIVVSIHQPGVRILELVSHVLLLGDGSVVHHGSMEELQVKLIKSGHCIPPHVNVLEFAMDVIQSLKIVVQAIKPIEAKEEREGGRKALETVPEEELPIAAPEDGHGRLEPATFRYANSAVNEVGILSERFCKNVLRTKQLFTARTVQSTVAGLALGTIFLNGGGWREKIGFFAFTLTFLLSSTTEGLPIFLEERKILMRETSRGAYRVASYALANALVFLPFLLMVGVLYSTPVYWLVGLRRDILGFLYFLLVVWMVLLMANSFVVCFSAAVPNFIMGNSMVSGFMGCFFLFSGYFIAQNNIPKYWLFMHYMSLFKYPFEAFLINEYGSDRFRCLEKEQGICAMDGSQLLAQQGIRLSEKWSNLGVMAVFIFGYRLISYFLLCYRCSGCRKVILIR</sequence>
<dbReference type="GO" id="GO:0016020">
    <property type="term" value="C:membrane"/>
    <property type="evidence" value="ECO:0007669"/>
    <property type="project" value="UniProtKB-SubCell"/>
</dbReference>
<evidence type="ECO:0000256" key="6">
    <source>
        <dbReference type="ARBA" id="ARBA00022989"/>
    </source>
</evidence>
<dbReference type="OrthoDB" id="66620at2759"/>
<protein>
    <recommendedName>
        <fullName evidence="9">ABC transporter domain-containing protein</fullName>
    </recommendedName>
</protein>
<evidence type="ECO:0000256" key="8">
    <source>
        <dbReference type="SAM" id="Phobius"/>
    </source>
</evidence>
<reference evidence="10" key="1">
    <citation type="submission" date="2019-09" db="EMBL/GenBank/DDBJ databases">
        <authorList>
            <person name="Zhang L."/>
        </authorList>
    </citation>
    <scope>NUCLEOTIDE SEQUENCE</scope>
</reference>
<dbReference type="OMA" id="DYIIMIT"/>
<proteinExistence type="predicted"/>
<dbReference type="InterPro" id="IPR050352">
    <property type="entry name" value="ABCG_transporters"/>
</dbReference>
<keyword evidence="3 8" id="KW-0812">Transmembrane</keyword>
<evidence type="ECO:0000256" key="3">
    <source>
        <dbReference type="ARBA" id="ARBA00022692"/>
    </source>
</evidence>
<organism evidence="10">
    <name type="scientific">Nymphaea colorata</name>
    <name type="common">pocket water lily</name>
    <dbReference type="NCBI Taxonomy" id="210225"/>
    <lineage>
        <taxon>Eukaryota</taxon>
        <taxon>Viridiplantae</taxon>
        <taxon>Streptophyta</taxon>
        <taxon>Embryophyta</taxon>
        <taxon>Tracheophyta</taxon>
        <taxon>Spermatophyta</taxon>
        <taxon>Magnoliopsida</taxon>
        <taxon>Nymphaeales</taxon>
        <taxon>Nymphaeaceae</taxon>
        <taxon>Nymphaea</taxon>
    </lineage>
</organism>
<dbReference type="PANTHER" id="PTHR48041:SF100">
    <property type="entry name" value="ABC TRANSPORTER-LIKE"/>
    <property type="match status" value="1"/>
</dbReference>
<feature type="transmembrane region" description="Helical" evidence="8">
    <location>
        <begin position="476"/>
        <end position="500"/>
    </location>
</feature>
<dbReference type="EMBL" id="LR721787">
    <property type="protein sequence ID" value="VVW78442.1"/>
    <property type="molecule type" value="Genomic_DNA"/>
</dbReference>
<dbReference type="PANTHER" id="PTHR48041">
    <property type="entry name" value="ABC TRANSPORTER G FAMILY MEMBER 28"/>
    <property type="match status" value="1"/>
</dbReference>
<dbReference type="PROSITE" id="PS50893">
    <property type="entry name" value="ABC_TRANSPORTER_2"/>
    <property type="match status" value="1"/>
</dbReference>
<keyword evidence="7 8" id="KW-0472">Membrane</keyword>
<evidence type="ECO:0000256" key="5">
    <source>
        <dbReference type="ARBA" id="ARBA00022840"/>
    </source>
</evidence>
<evidence type="ECO:0000256" key="7">
    <source>
        <dbReference type="ARBA" id="ARBA00023136"/>
    </source>
</evidence>
<gene>
    <name evidence="10" type="ORF">NYM_LOCUS27024</name>
</gene>
<dbReference type="FunFam" id="3.40.50.300:FF:001473">
    <property type="entry name" value="ATP-binding cassette transporter"/>
    <property type="match status" value="1"/>
</dbReference>
<feature type="domain" description="ABC transporter" evidence="9">
    <location>
        <begin position="22"/>
        <end position="282"/>
    </location>
</feature>
<dbReference type="GO" id="GO:0140359">
    <property type="term" value="F:ABC-type transporter activity"/>
    <property type="evidence" value="ECO:0007669"/>
    <property type="project" value="InterPro"/>
</dbReference>
<dbReference type="InterPro" id="IPR003439">
    <property type="entry name" value="ABC_transporter-like_ATP-bd"/>
</dbReference>
<feature type="transmembrane region" description="Helical" evidence="8">
    <location>
        <begin position="596"/>
        <end position="616"/>
    </location>
</feature>
<evidence type="ECO:0000259" key="9">
    <source>
        <dbReference type="PROSITE" id="PS50893"/>
    </source>
</evidence>
<keyword evidence="2" id="KW-0813">Transport</keyword>
<dbReference type="InterPro" id="IPR017871">
    <property type="entry name" value="ABC_transporter-like_CS"/>
</dbReference>
<dbReference type="SMART" id="SM00382">
    <property type="entry name" value="AAA"/>
    <property type="match status" value="1"/>
</dbReference>
<name>A0A5K1GRT0_9MAGN</name>
<keyword evidence="6 8" id="KW-1133">Transmembrane helix</keyword>
<dbReference type="InterPro" id="IPR027417">
    <property type="entry name" value="P-loop_NTPase"/>
</dbReference>
<dbReference type="Gene3D" id="3.40.50.300">
    <property type="entry name" value="P-loop containing nucleotide triphosphate hydrolases"/>
    <property type="match status" value="1"/>
</dbReference>